<dbReference type="SUPFAM" id="SSF55068">
    <property type="entry name" value="Peptide methionine sulfoxide reductase"/>
    <property type="match status" value="1"/>
</dbReference>
<evidence type="ECO:0000256" key="4">
    <source>
        <dbReference type="HAMAP-Rule" id="MF_01401"/>
    </source>
</evidence>
<dbReference type="Pfam" id="PF01625">
    <property type="entry name" value="PMSR"/>
    <property type="match status" value="1"/>
</dbReference>
<dbReference type="Gene3D" id="3.30.1060.10">
    <property type="entry name" value="Peptide methionine sulphoxide reductase MsrA"/>
    <property type="match status" value="1"/>
</dbReference>
<comment type="catalytic activity">
    <reaction evidence="2 4">
        <text>L-methionyl-[protein] + [thioredoxin]-disulfide + H2O = L-methionyl-(S)-S-oxide-[protein] + [thioredoxin]-dithiol</text>
        <dbReference type="Rhea" id="RHEA:14217"/>
        <dbReference type="Rhea" id="RHEA-COMP:10698"/>
        <dbReference type="Rhea" id="RHEA-COMP:10700"/>
        <dbReference type="Rhea" id="RHEA-COMP:12313"/>
        <dbReference type="Rhea" id="RHEA-COMP:12315"/>
        <dbReference type="ChEBI" id="CHEBI:15377"/>
        <dbReference type="ChEBI" id="CHEBI:16044"/>
        <dbReference type="ChEBI" id="CHEBI:29950"/>
        <dbReference type="ChEBI" id="CHEBI:44120"/>
        <dbReference type="ChEBI" id="CHEBI:50058"/>
        <dbReference type="EC" id="1.8.4.11"/>
    </reaction>
</comment>
<feature type="domain" description="Peptide methionine sulphoxide reductase MsrA" evidence="5">
    <location>
        <begin position="57"/>
        <end position="208"/>
    </location>
</feature>
<dbReference type="PANTHER" id="PTHR43774">
    <property type="entry name" value="PEPTIDE METHIONINE SULFOXIDE REDUCTASE"/>
    <property type="match status" value="1"/>
</dbReference>
<evidence type="ECO:0000256" key="3">
    <source>
        <dbReference type="ARBA" id="ARBA00048782"/>
    </source>
</evidence>
<dbReference type="InterPro" id="IPR036509">
    <property type="entry name" value="Met_Sox_Rdtase_MsrA_sf"/>
</dbReference>
<organism evidence="6 7">
    <name type="scientific">Gemmata palustris</name>
    <dbReference type="NCBI Taxonomy" id="2822762"/>
    <lineage>
        <taxon>Bacteria</taxon>
        <taxon>Pseudomonadati</taxon>
        <taxon>Planctomycetota</taxon>
        <taxon>Planctomycetia</taxon>
        <taxon>Gemmatales</taxon>
        <taxon>Gemmataceae</taxon>
        <taxon>Gemmata</taxon>
    </lineage>
</organism>
<protein>
    <recommendedName>
        <fullName evidence="4">Peptide methionine sulfoxide reductase MsrA</fullName>
        <shortName evidence="4">Protein-methionine-S-oxide reductase</shortName>
        <ecNumber evidence="4">1.8.4.11</ecNumber>
    </recommendedName>
    <alternativeName>
        <fullName evidence="4">Peptide-methionine (S)-S-oxide reductase</fullName>
        <shortName evidence="4">Peptide Met(O) reductase</shortName>
    </alternativeName>
</protein>
<accession>A0ABS5BQ79</accession>
<feature type="active site" evidence="4">
    <location>
        <position position="63"/>
    </location>
</feature>
<comment type="similarity">
    <text evidence="4">Belongs to the MsrA Met sulfoxide reductase family.</text>
</comment>
<evidence type="ECO:0000256" key="2">
    <source>
        <dbReference type="ARBA" id="ARBA00047806"/>
    </source>
</evidence>
<dbReference type="PANTHER" id="PTHR43774:SF1">
    <property type="entry name" value="PEPTIDE METHIONINE SULFOXIDE REDUCTASE MSRA 2"/>
    <property type="match status" value="1"/>
</dbReference>
<dbReference type="Proteomes" id="UP000676565">
    <property type="component" value="Unassembled WGS sequence"/>
</dbReference>
<dbReference type="HAMAP" id="MF_01401">
    <property type="entry name" value="MsrA"/>
    <property type="match status" value="1"/>
</dbReference>
<evidence type="ECO:0000313" key="7">
    <source>
        <dbReference type="Proteomes" id="UP000676565"/>
    </source>
</evidence>
<comment type="function">
    <text evidence="4">Has an important function as a repair enzyme for proteins that have been inactivated by oxidation. Catalyzes the reversible oxidation-reduction of methionine sulfoxide in proteins to methionine.</text>
</comment>
<keyword evidence="1 4" id="KW-0560">Oxidoreductase</keyword>
<sequence length="230" mass="25596">MRAVLMWAVPLVLVVAYLLLAKIITRDASMVPENFPVLEPDEIGTAPAAPAGVVEVATFGSGCFWCTEAVFQQMKGVQKAVSGYSGGHVPNPTYEQICTGRTGHAEVVQVTFDPAVVSFAELLEVFWRSHDPTTLNRQGNDVGTQYRSAVFYHTERQKQLAERYKSKIDAAGVYQSPLVTQIVPFSEFFSAEAYHQDYYASNTQQPYCRAIIGPKVEKLRKVFHDRLKGE</sequence>
<reference evidence="6 7" key="1">
    <citation type="submission" date="2021-04" db="EMBL/GenBank/DDBJ databases">
        <authorList>
            <person name="Ivanova A."/>
        </authorList>
    </citation>
    <scope>NUCLEOTIDE SEQUENCE [LARGE SCALE GENOMIC DNA]</scope>
    <source>
        <strain evidence="6 7">G18</strain>
    </source>
</reference>
<evidence type="ECO:0000256" key="1">
    <source>
        <dbReference type="ARBA" id="ARBA00023002"/>
    </source>
</evidence>
<proteinExistence type="inferred from homology"/>
<evidence type="ECO:0000259" key="5">
    <source>
        <dbReference type="Pfam" id="PF01625"/>
    </source>
</evidence>
<name>A0ABS5BQ79_9BACT</name>
<evidence type="ECO:0000313" key="6">
    <source>
        <dbReference type="EMBL" id="MBP3955847.1"/>
    </source>
</evidence>
<gene>
    <name evidence="4 6" type="primary">msrA</name>
    <name evidence="6" type="ORF">J8F10_11180</name>
</gene>
<comment type="catalytic activity">
    <reaction evidence="3 4">
        <text>[thioredoxin]-disulfide + L-methionine + H2O = L-methionine (S)-S-oxide + [thioredoxin]-dithiol</text>
        <dbReference type="Rhea" id="RHEA:19993"/>
        <dbReference type="Rhea" id="RHEA-COMP:10698"/>
        <dbReference type="Rhea" id="RHEA-COMP:10700"/>
        <dbReference type="ChEBI" id="CHEBI:15377"/>
        <dbReference type="ChEBI" id="CHEBI:29950"/>
        <dbReference type="ChEBI" id="CHEBI:50058"/>
        <dbReference type="ChEBI" id="CHEBI:57844"/>
        <dbReference type="ChEBI" id="CHEBI:58772"/>
        <dbReference type="EC" id="1.8.4.11"/>
    </reaction>
</comment>
<dbReference type="GO" id="GO:0008113">
    <property type="term" value="F:peptide-methionine (S)-S-oxide reductase activity"/>
    <property type="evidence" value="ECO:0007669"/>
    <property type="project" value="UniProtKB-EC"/>
</dbReference>
<dbReference type="EMBL" id="JAGKQQ010000001">
    <property type="protein sequence ID" value="MBP3955847.1"/>
    <property type="molecule type" value="Genomic_DNA"/>
</dbReference>
<comment type="caution">
    <text evidence="6">The sequence shown here is derived from an EMBL/GenBank/DDBJ whole genome shotgun (WGS) entry which is preliminary data.</text>
</comment>
<dbReference type="InterPro" id="IPR002569">
    <property type="entry name" value="Met_Sox_Rdtase_MsrA_dom"/>
</dbReference>
<dbReference type="NCBIfam" id="TIGR00401">
    <property type="entry name" value="msrA"/>
    <property type="match status" value="1"/>
</dbReference>
<dbReference type="EC" id="1.8.4.11" evidence="4"/>
<dbReference type="RefSeq" id="WP_210653905.1">
    <property type="nucleotide sequence ID" value="NZ_JAGKQQ010000001.1"/>
</dbReference>
<keyword evidence="7" id="KW-1185">Reference proteome</keyword>